<reference evidence="1" key="1">
    <citation type="submission" date="2014-09" db="EMBL/GenBank/DDBJ databases">
        <title>Genome sequence of the luminous mushroom Mycena chlorophos for searching fungal bioluminescence genes.</title>
        <authorList>
            <person name="Tanaka Y."/>
            <person name="Kasuga D."/>
            <person name="Oba Y."/>
            <person name="Hase S."/>
            <person name="Sato K."/>
            <person name="Oba Y."/>
            <person name="Sakakibara Y."/>
        </authorList>
    </citation>
    <scope>NUCLEOTIDE SEQUENCE</scope>
</reference>
<organism evidence="1 2">
    <name type="scientific">Mycena chlorophos</name>
    <name type="common">Agaric fungus</name>
    <name type="synonym">Agaricus chlorophos</name>
    <dbReference type="NCBI Taxonomy" id="658473"/>
    <lineage>
        <taxon>Eukaryota</taxon>
        <taxon>Fungi</taxon>
        <taxon>Dikarya</taxon>
        <taxon>Basidiomycota</taxon>
        <taxon>Agaricomycotina</taxon>
        <taxon>Agaricomycetes</taxon>
        <taxon>Agaricomycetidae</taxon>
        <taxon>Agaricales</taxon>
        <taxon>Marasmiineae</taxon>
        <taxon>Mycenaceae</taxon>
        <taxon>Mycena</taxon>
    </lineage>
</organism>
<keyword evidence="2" id="KW-1185">Reference proteome</keyword>
<sequence>MLRPLTELDPHDLLTRNDNLACRGPRYGCDASHLRRRRLFKALDTRRRTIVRPTPVDAPKPASLMTIAAQYHCGTANAVVIDACRPAQRQCHVAPDLSDDSVVGVDFRLLYASSSSLSFTFYPDRFPHPLTLSTPSYIPVRYY</sequence>
<evidence type="ECO:0000313" key="2">
    <source>
        <dbReference type="Proteomes" id="UP000815677"/>
    </source>
</evidence>
<name>A0ABQ0M5J7_MYCCL</name>
<protein>
    <submittedName>
        <fullName evidence="1">Uncharacterized protein</fullName>
    </submittedName>
</protein>
<accession>A0ABQ0M5J7</accession>
<evidence type="ECO:0000313" key="1">
    <source>
        <dbReference type="EMBL" id="GAT58589.1"/>
    </source>
</evidence>
<dbReference type="Proteomes" id="UP000815677">
    <property type="component" value="Unassembled WGS sequence"/>
</dbReference>
<dbReference type="EMBL" id="DF849740">
    <property type="protein sequence ID" value="GAT58589.1"/>
    <property type="molecule type" value="Genomic_DNA"/>
</dbReference>
<gene>
    <name evidence="1" type="ORF">MCHLO_15001</name>
</gene>
<proteinExistence type="predicted"/>